<dbReference type="Proteomes" id="UP000199086">
    <property type="component" value="Unassembled WGS sequence"/>
</dbReference>
<protein>
    <submittedName>
        <fullName evidence="3">Methylmalonyl-CoA carboxyltransferase 1.3S subunit</fullName>
    </submittedName>
</protein>
<evidence type="ECO:0000256" key="1">
    <source>
        <dbReference type="ARBA" id="ARBA00023267"/>
    </source>
</evidence>
<dbReference type="PROSITE" id="PS50968">
    <property type="entry name" value="BIOTINYL_LIPOYL"/>
    <property type="match status" value="1"/>
</dbReference>
<sequence>MKLKVTVNGTAYDVDVEVEQSRPSLGDMGVIGAYTGPAPTAPVTTTMPAASANQIVAPLAGSVARIMVEVGDEIKAGQVLVLLEAMKMETEITAPADGTVGGVLVEVGEAVQGGQALIAMA</sequence>
<dbReference type="Gene3D" id="2.40.50.100">
    <property type="match status" value="1"/>
</dbReference>
<dbReference type="InterPro" id="IPR011053">
    <property type="entry name" value="Single_hybrid_motif"/>
</dbReference>
<evidence type="ECO:0000313" key="3">
    <source>
        <dbReference type="EMBL" id="SDB80274.1"/>
    </source>
</evidence>
<dbReference type="SUPFAM" id="SSF51230">
    <property type="entry name" value="Single hybrid motif"/>
    <property type="match status" value="1"/>
</dbReference>
<proteinExistence type="predicted"/>
<dbReference type="InterPro" id="IPR000089">
    <property type="entry name" value="Biotin_lipoyl"/>
</dbReference>
<feature type="domain" description="Lipoyl-binding" evidence="2">
    <location>
        <begin position="42"/>
        <end position="121"/>
    </location>
</feature>
<dbReference type="PANTHER" id="PTHR45266">
    <property type="entry name" value="OXALOACETATE DECARBOXYLASE ALPHA CHAIN"/>
    <property type="match status" value="1"/>
</dbReference>
<evidence type="ECO:0000313" key="4">
    <source>
        <dbReference type="Proteomes" id="UP000199086"/>
    </source>
</evidence>
<dbReference type="CDD" id="cd06850">
    <property type="entry name" value="biotinyl_domain"/>
    <property type="match status" value="1"/>
</dbReference>
<evidence type="ECO:0000259" key="2">
    <source>
        <dbReference type="PROSITE" id="PS50968"/>
    </source>
</evidence>
<dbReference type="PANTHER" id="PTHR45266:SF3">
    <property type="entry name" value="OXALOACETATE DECARBOXYLASE ALPHA CHAIN"/>
    <property type="match status" value="1"/>
</dbReference>
<dbReference type="OrthoDB" id="5149441at2"/>
<dbReference type="GO" id="GO:0016740">
    <property type="term" value="F:transferase activity"/>
    <property type="evidence" value="ECO:0007669"/>
    <property type="project" value="UniProtKB-KW"/>
</dbReference>
<accession>A0A1G6GE84</accession>
<dbReference type="InterPro" id="IPR050709">
    <property type="entry name" value="Biotin_Carboxyl_Carrier/Decarb"/>
</dbReference>
<reference evidence="3 4" key="1">
    <citation type="submission" date="2016-06" db="EMBL/GenBank/DDBJ databases">
        <authorList>
            <person name="Olsen C.W."/>
            <person name="Carey S."/>
            <person name="Hinshaw L."/>
            <person name="Karasin A.I."/>
        </authorList>
    </citation>
    <scope>NUCLEOTIDE SEQUENCE [LARGE SCALE GENOMIC DNA]</scope>
    <source>
        <strain evidence="3 4">LZ-22</strain>
    </source>
</reference>
<dbReference type="AlphaFoldDB" id="A0A1G6GE84"/>
<gene>
    <name evidence="3" type="ORF">GA0111570_10260</name>
</gene>
<dbReference type="Pfam" id="PF00364">
    <property type="entry name" value="Biotin_lipoyl"/>
    <property type="match status" value="1"/>
</dbReference>
<dbReference type="PROSITE" id="PS00188">
    <property type="entry name" value="BIOTIN"/>
    <property type="match status" value="1"/>
</dbReference>
<dbReference type="InterPro" id="IPR001882">
    <property type="entry name" value="Biotin_BS"/>
</dbReference>
<dbReference type="RefSeq" id="WP_092606155.1">
    <property type="nucleotide sequence ID" value="NZ_FMYF01000002.1"/>
</dbReference>
<keyword evidence="1" id="KW-0092">Biotin</keyword>
<name>A0A1G6GE84_9ACTN</name>
<dbReference type="EMBL" id="FMYF01000002">
    <property type="protein sequence ID" value="SDB80274.1"/>
    <property type="molecule type" value="Genomic_DNA"/>
</dbReference>
<keyword evidence="3" id="KW-0808">Transferase</keyword>
<keyword evidence="4" id="KW-1185">Reference proteome</keyword>
<dbReference type="STRING" id="1577474.GA0111570_10260"/>
<dbReference type="FunFam" id="2.40.50.100:FF:000003">
    <property type="entry name" value="Acetyl-CoA carboxylase biotin carboxyl carrier protein"/>
    <property type="match status" value="1"/>
</dbReference>
<organism evidence="3 4">
    <name type="scientific">Raineyella antarctica</name>
    <dbReference type="NCBI Taxonomy" id="1577474"/>
    <lineage>
        <taxon>Bacteria</taxon>
        <taxon>Bacillati</taxon>
        <taxon>Actinomycetota</taxon>
        <taxon>Actinomycetes</taxon>
        <taxon>Propionibacteriales</taxon>
        <taxon>Propionibacteriaceae</taxon>
        <taxon>Raineyella</taxon>
    </lineage>
</organism>